<dbReference type="Proteomes" id="UP000424490">
    <property type="component" value="Chromosome"/>
</dbReference>
<evidence type="ECO:0000313" key="1">
    <source>
        <dbReference type="EMBL" id="QGS10307.1"/>
    </source>
</evidence>
<dbReference type="AlphaFoldDB" id="A0A857A8F5"/>
<reference evidence="1 2" key="1">
    <citation type="submission" date="2019-11" db="EMBL/GenBank/DDBJ databases">
        <title>FDA dAtabase for Regulatory Grade micrObial Sequences (FDA-ARGOS): Supporting development and validation of Infectious Disease Dx tests.</title>
        <authorList>
            <person name="Stonesifer R."/>
            <person name="Tallon L."/>
            <person name="Sadzewicz L."/>
            <person name="Vavikolanu K."/>
            <person name="Mehta A."/>
            <person name="Aluvathingal J."/>
            <person name="Nadendla S."/>
            <person name="Myers T."/>
            <person name="Yan Y."/>
            <person name="Sichtig H."/>
        </authorList>
    </citation>
    <scope>NUCLEOTIDE SEQUENCE [LARGE SCALE GENOMIC DNA]</scope>
    <source>
        <strain evidence="1 2">FDAARGOS_732</strain>
    </source>
</reference>
<protein>
    <submittedName>
        <fullName evidence="1">EXLDI protein</fullName>
    </submittedName>
</protein>
<dbReference type="InterPro" id="IPR027580">
    <property type="entry name" value="EXLDI"/>
</dbReference>
<dbReference type="RefSeq" id="WP_004565628.1">
    <property type="nucleotide sequence ID" value="NZ_CP046315.1"/>
</dbReference>
<gene>
    <name evidence="1" type="ORF">FOC40_02060</name>
</gene>
<sequence length="126" mass="14273">MSGSTEFEEVRVEIERDGKPVVVAFQGRRLSRVAYVRDGRETVYRAYATPKDKIAVTKRSAVAWQASAHLNEETWAGIANGNEWWQPTYALFVADTWEELRTQLDAEIVAKLQGKAEPVPVEHLDL</sequence>
<dbReference type="EMBL" id="CP046315">
    <property type="protein sequence ID" value="QGS10307.1"/>
    <property type="molecule type" value="Genomic_DNA"/>
</dbReference>
<proteinExistence type="predicted"/>
<organism evidence="1 2">
    <name type="scientific">Schaalia odontolytica</name>
    <dbReference type="NCBI Taxonomy" id="1660"/>
    <lineage>
        <taxon>Bacteria</taxon>
        <taxon>Bacillati</taxon>
        <taxon>Actinomycetota</taxon>
        <taxon>Actinomycetes</taxon>
        <taxon>Actinomycetales</taxon>
        <taxon>Actinomycetaceae</taxon>
        <taxon>Schaalia</taxon>
    </lineage>
</organism>
<accession>A0A857A8F5</accession>
<name>A0A857A8F5_9ACTO</name>
<evidence type="ECO:0000313" key="2">
    <source>
        <dbReference type="Proteomes" id="UP000424490"/>
    </source>
</evidence>
<dbReference type="NCBIfam" id="TIGR04342">
    <property type="entry name" value="EXLDI"/>
    <property type="match status" value="1"/>
</dbReference>